<name>G4HIY7_9BACL</name>
<dbReference type="Pfam" id="PF06013">
    <property type="entry name" value="WXG100"/>
    <property type="match status" value="1"/>
</dbReference>
<feature type="region of interest" description="Disordered" evidence="1">
    <location>
        <begin position="244"/>
        <end position="308"/>
    </location>
</feature>
<dbReference type="InterPro" id="IPR036689">
    <property type="entry name" value="ESAT-6-like_sf"/>
</dbReference>
<evidence type="ECO:0000256" key="1">
    <source>
        <dbReference type="SAM" id="MobiDB-lite"/>
    </source>
</evidence>
<proteinExistence type="predicted"/>
<reference evidence="2 3" key="1">
    <citation type="submission" date="2011-09" db="EMBL/GenBank/DDBJ databases">
        <title>The draft genome of Paenibacillus lactis 154.</title>
        <authorList>
            <consortium name="US DOE Joint Genome Institute (JGI-PGF)"/>
            <person name="Lucas S."/>
            <person name="Han J."/>
            <person name="Lapidus A."/>
            <person name="Cheng J.-F."/>
            <person name="Goodwin L."/>
            <person name="Pitluck S."/>
            <person name="Peters L."/>
            <person name="Land M.L."/>
            <person name="Hauser L."/>
            <person name="Siebers A."/>
            <person name="Thelen M."/>
            <person name="Hugenholtz P."/>
            <person name="Allgaier M."/>
            <person name="Woyke T.J."/>
        </authorList>
    </citation>
    <scope>NUCLEOTIDE SEQUENCE [LARGE SCALE GENOMIC DNA]</scope>
    <source>
        <strain evidence="2 3">154</strain>
    </source>
</reference>
<dbReference type="RefSeq" id="WP_007131111.1">
    <property type="nucleotide sequence ID" value="NZ_AGIP01000009.1"/>
</dbReference>
<feature type="compositionally biased region" description="Gly residues" evidence="1">
    <location>
        <begin position="254"/>
        <end position="280"/>
    </location>
</feature>
<feature type="compositionally biased region" description="Basic and acidic residues" evidence="1">
    <location>
        <begin position="282"/>
        <end position="294"/>
    </location>
</feature>
<dbReference type="PATRIC" id="fig|743719.3.peg.3998"/>
<gene>
    <name evidence="2" type="ORF">PaelaDRAFT_3948</name>
</gene>
<evidence type="ECO:0000313" key="2">
    <source>
        <dbReference type="EMBL" id="EHB62705.1"/>
    </source>
</evidence>
<dbReference type="Gene3D" id="1.10.287.850">
    <property type="entry name" value="HP0062-like domain"/>
    <property type="match status" value="1"/>
</dbReference>
<dbReference type="AlphaFoldDB" id="G4HIY7"/>
<evidence type="ECO:0000313" key="3">
    <source>
        <dbReference type="Proteomes" id="UP000003891"/>
    </source>
</evidence>
<protein>
    <recommendedName>
        <fullName evidence="4">WXG100 family type VII secretion target</fullName>
    </recommendedName>
</protein>
<evidence type="ECO:0008006" key="4">
    <source>
        <dbReference type="Google" id="ProtNLM"/>
    </source>
</evidence>
<sequence>MLLRVAEQCSRAHEQLEAMIHILNQNIHMLESGWEGTMRSRFYADFQRAHREMTQTTEHIHRTSLELRGIAQRFKSADERVQPIQFAGHVLGTSPLMRRHTFNSAVEDMGRSAEEAWDSVQQEAGKAWDTVKQEAGEVWEGVKIGAAQLGNSLKDTGISLYEDPLGTGKEMLYNATIGTVEEIWNTGMWAGRMVFSNEYREKVAEDVKAEVDSAGGWSNYLGQAAALIVGEVILNRAGIRGRGPLNKKHDDHGGGSGAGNGSGSGCGSGSGNGSGSGGGDDSGDRGGHGNKSGDEGTGNVKPVKEVEIVDKNGRPIGELDEIDLKNGVFYEDKTAKGLNIVNPKTGLPAQTPQQFADKQILDKTRKRIVNLEEAIATRPTKNGTPDVPSLDQIQNIRKFVFRLDGDTPELRQAVENSLNQLRKEFPDHTFEAIFGGKD</sequence>
<dbReference type="eggNOG" id="COG5444">
    <property type="taxonomic scope" value="Bacteria"/>
</dbReference>
<dbReference type="Gene3D" id="1.20.120.20">
    <property type="entry name" value="Apolipoprotein"/>
    <property type="match status" value="1"/>
</dbReference>
<dbReference type="SUPFAM" id="SSF140453">
    <property type="entry name" value="EsxAB dimer-like"/>
    <property type="match status" value="1"/>
</dbReference>
<dbReference type="STRING" id="743719.PaelaDRAFT_3948"/>
<dbReference type="Proteomes" id="UP000003891">
    <property type="component" value="Unassembled WGS sequence"/>
</dbReference>
<organism evidence="2 3">
    <name type="scientific">Paenibacillus lactis 154</name>
    <dbReference type="NCBI Taxonomy" id="743719"/>
    <lineage>
        <taxon>Bacteria</taxon>
        <taxon>Bacillati</taxon>
        <taxon>Bacillota</taxon>
        <taxon>Bacilli</taxon>
        <taxon>Bacillales</taxon>
        <taxon>Paenibacillaceae</taxon>
        <taxon>Paenibacillus</taxon>
    </lineage>
</organism>
<accession>G4HIY7</accession>
<dbReference type="InterPro" id="IPR010310">
    <property type="entry name" value="T7SS_ESAT-6-like"/>
</dbReference>
<dbReference type="EMBL" id="AGIP01000009">
    <property type="protein sequence ID" value="EHB62705.1"/>
    <property type="molecule type" value="Genomic_DNA"/>
</dbReference>